<keyword evidence="2" id="KW-0732">Signal</keyword>
<protein>
    <recommendedName>
        <fullName evidence="3">Autotransporter domain-containing protein</fullName>
    </recommendedName>
</protein>
<feature type="compositionally biased region" description="Low complexity" evidence="1">
    <location>
        <begin position="686"/>
        <end position="695"/>
    </location>
</feature>
<feature type="region of interest" description="Disordered" evidence="1">
    <location>
        <begin position="686"/>
        <end position="706"/>
    </location>
</feature>
<proteinExistence type="predicted"/>
<dbReference type="PROSITE" id="PS51208">
    <property type="entry name" value="AUTOTRANSPORTER"/>
    <property type="match status" value="1"/>
</dbReference>
<accession>A0A2Z6ID45</accession>
<evidence type="ECO:0000256" key="2">
    <source>
        <dbReference type="SAM" id="SignalP"/>
    </source>
</evidence>
<feature type="chain" id="PRO_5016435967" description="Autotransporter domain-containing protein" evidence="2">
    <location>
        <begin position="31"/>
        <end position="1217"/>
    </location>
</feature>
<dbReference type="SUPFAM" id="SSF103515">
    <property type="entry name" value="Autotransporter"/>
    <property type="match status" value="1"/>
</dbReference>
<dbReference type="Proteomes" id="UP000271003">
    <property type="component" value="Chromosome"/>
</dbReference>
<evidence type="ECO:0000256" key="1">
    <source>
        <dbReference type="SAM" id="MobiDB-lite"/>
    </source>
</evidence>
<dbReference type="OrthoDB" id="9157681at2"/>
<gene>
    <name evidence="4" type="ORF">SUTMEG_09190</name>
</gene>
<feature type="compositionally biased region" description="Basic and acidic residues" evidence="1">
    <location>
        <begin position="406"/>
        <end position="427"/>
    </location>
</feature>
<sequence>MLNEFSLKKTPLVAALGAALAVSVAAPVWAAEDETPPEPTAIDGNAESVWEAEKEAPSYEVSGKDDETIDISDERSVTAKGKGTVLSSMTVSGTGSFTNQSKADLTFGDDSTLTINLTGSATGEEDAKTGSFVNRGKVTLGKGEHAIQGDAIVQEDPDKKLALPTITMGDVVVSGDGAVLTNSNQGYVVKVKEPPKEEGADPTYKDDTRTLVSFDQLTLEKGGRFVNAEGARETGDALYVADSSSSAEINGTSEWDTVTINLDAPKDDTEEKPEGEKAAGDPAITVADKAHLSVTEGLTIRGNASTEKSVFGDIVAVGAQAEDAAESLVTIDGTLAFAHEGTLTLAPVKGVDISGVAIDLDRAFTNEELGNGSGRAKAENLSVLEISDFGGTLTEIPPETEEGEDGDKGDAATRAEGDEGSDADKPTHTWSAARFGAIAVDGASTIKLSTAAVPTGNEKLDESKSDLFSTGERVALRTGHFTFTETWAKGKAVEWEKKEDSASGKADGDDKKTVLEKVDEKLNQPAAELHQEISNAQLRVDGVFGVLKGETRTVTFDFDENGNFLESTDGYESVANSTSENEFQKSKQFIDVTNSRLQASGLRMDGGVLTMSNSDVTFGALAAINGKVEFTAGENGNFLGLGWLPTAEELDNVPAEDRQGKATVFVGQTIVLDKDGSLVLGKTTSTGSAAAAGDNAGEGEDDKEKNNASLTLGSDALIVVDTASFARGPLFASNLEKGSLTIEAGAAVDARNLTWGTYQLFENLDTAEDAKNVELKVEFDPTASVQSHWLVNLSEEESKHVTADYDPAKGWIKVGIGSEGAVDSSVEALHLSVDAANVANNVFVKGEHNTAYGDVAFITRAMGLVGTQIAGPKESASGASLLSTTDADGRVFFDANDFAKTMNLATGFAAATAVKALTVDFNSYTVDQIEHHAATIPHEMRGWWVQPIASKMKTDELSAGSLTAGYSLDTVGIMGGYDFTVPNGDIWGIAASYQSGDADGEGDAQSMTTDITNYGFHLWAARHYGDLKVMGTLSYMVTDGDADMTIDRMGRLSSTDISAKAFAFGVNGALTKTFGAMTIVPHAGARAMMIDVDDITATYQGAEAFRFKDDTSWVFEVPVGATFKTAFEYQRWNVQPYVDLTVRGRFGDTDGSYTVTGASQGGSDTIDYDVTGSFVGDVKLGYMSTFKDLNLGMSYGFSAGDAGRQNHTLEATMRIDL</sequence>
<dbReference type="AlphaFoldDB" id="A0A2Z6ID45"/>
<feature type="domain" description="Autotransporter" evidence="3">
    <location>
        <begin position="936"/>
        <end position="1217"/>
    </location>
</feature>
<evidence type="ECO:0000259" key="3">
    <source>
        <dbReference type="PROSITE" id="PS51208"/>
    </source>
</evidence>
<dbReference type="EMBL" id="AP018786">
    <property type="protein sequence ID" value="BBF23028.1"/>
    <property type="molecule type" value="Genomic_DNA"/>
</dbReference>
<evidence type="ECO:0000313" key="4">
    <source>
        <dbReference type="EMBL" id="BBF23028.1"/>
    </source>
</evidence>
<dbReference type="SMART" id="SM00869">
    <property type="entry name" value="Autotransporter"/>
    <property type="match status" value="1"/>
</dbReference>
<dbReference type="InterPro" id="IPR036709">
    <property type="entry name" value="Autotransporte_beta_dom_sf"/>
</dbReference>
<evidence type="ECO:0000313" key="5">
    <source>
        <dbReference type="Proteomes" id="UP000271003"/>
    </source>
</evidence>
<dbReference type="Gene3D" id="2.40.128.130">
    <property type="entry name" value="Autotransporter beta-domain"/>
    <property type="match status" value="1"/>
</dbReference>
<dbReference type="Pfam" id="PF03797">
    <property type="entry name" value="Autotransporter"/>
    <property type="match status" value="1"/>
</dbReference>
<dbReference type="RefSeq" id="WP_120176680.1">
    <property type="nucleotide sequence ID" value="NZ_AP018786.1"/>
</dbReference>
<feature type="region of interest" description="Disordered" evidence="1">
    <location>
        <begin position="390"/>
        <end position="429"/>
    </location>
</feature>
<reference evidence="4 5" key="1">
    <citation type="journal article" date="2018" name="Int. J. Syst. Evol. Microbiol.">
        <title>Mesosutterella multiformis gen. nov., sp. nov., a member of the family Sutterellaceae and Sutterella megalosphaeroides sp. nov., isolated from human faeces.</title>
        <authorList>
            <person name="Sakamoto M."/>
            <person name="Ikeyama N."/>
            <person name="Kunihiro T."/>
            <person name="Iino T."/>
            <person name="Yuki M."/>
            <person name="Ohkuma M."/>
        </authorList>
    </citation>
    <scope>NUCLEOTIDE SEQUENCE [LARGE SCALE GENOMIC DNA]</scope>
    <source>
        <strain evidence="4 5">6FBBBH3</strain>
    </source>
</reference>
<dbReference type="InterPro" id="IPR005546">
    <property type="entry name" value="Autotransporte_beta"/>
</dbReference>
<feature type="signal peptide" evidence="2">
    <location>
        <begin position="1"/>
        <end position="30"/>
    </location>
</feature>
<organism evidence="4 5">
    <name type="scientific">Sutterella megalosphaeroides</name>
    <dbReference type="NCBI Taxonomy" id="2494234"/>
    <lineage>
        <taxon>Bacteria</taxon>
        <taxon>Pseudomonadati</taxon>
        <taxon>Pseudomonadota</taxon>
        <taxon>Betaproteobacteria</taxon>
        <taxon>Burkholderiales</taxon>
        <taxon>Sutterellaceae</taxon>
        <taxon>Sutterella</taxon>
    </lineage>
</organism>
<name>A0A2Z6ID45_9BURK</name>
<dbReference type="KEGG" id="sutt:SUTMEG_09190"/>
<keyword evidence="5" id="KW-1185">Reference proteome</keyword>